<proteinExistence type="predicted"/>
<keyword evidence="3" id="KW-1185">Reference proteome</keyword>
<dbReference type="SUPFAM" id="SSF56112">
    <property type="entry name" value="Protein kinase-like (PK-like)"/>
    <property type="match status" value="1"/>
</dbReference>
<dbReference type="OrthoDB" id="2384652at2759"/>
<comment type="caution">
    <text evidence="2">The sequence shown here is derived from an EMBL/GenBank/DDBJ whole genome shotgun (WGS) entry which is preliminary data.</text>
</comment>
<dbReference type="InterPro" id="IPR000719">
    <property type="entry name" value="Prot_kinase_dom"/>
</dbReference>
<organism evidence="2 3">
    <name type="scientific">Gigaspora rosea</name>
    <dbReference type="NCBI Taxonomy" id="44941"/>
    <lineage>
        <taxon>Eukaryota</taxon>
        <taxon>Fungi</taxon>
        <taxon>Fungi incertae sedis</taxon>
        <taxon>Mucoromycota</taxon>
        <taxon>Glomeromycotina</taxon>
        <taxon>Glomeromycetes</taxon>
        <taxon>Diversisporales</taxon>
        <taxon>Gigasporaceae</taxon>
        <taxon>Gigaspora</taxon>
    </lineage>
</organism>
<dbReference type="InterPro" id="IPR011009">
    <property type="entry name" value="Kinase-like_dom_sf"/>
</dbReference>
<dbReference type="PROSITE" id="PS50011">
    <property type="entry name" value="PROTEIN_KINASE_DOM"/>
    <property type="match status" value="1"/>
</dbReference>
<evidence type="ECO:0000313" key="3">
    <source>
        <dbReference type="Proteomes" id="UP000266673"/>
    </source>
</evidence>
<evidence type="ECO:0000259" key="1">
    <source>
        <dbReference type="PROSITE" id="PS50011"/>
    </source>
</evidence>
<dbReference type="GO" id="GO:0005524">
    <property type="term" value="F:ATP binding"/>
    <property type="evidence" value="ECO:0007669"/>
    <property type="project" value="InterPro"/>
</dbReference>
<protein>
    <submittedName>
        <fullName evidence="2">Kinase-like domain-containing protein</fullName>
    </submittedName>
</protein>
<dbReference type="PANTHER" id="PTHR44329">
    <property type="entry name" value="SERINE/THREONINE-PROTEIN KINASE TNNI3K-RELATED"/>
    <property type="match status" value="1"/>
</dbReference>
<name>A0A397V4L9_9GLOM</name>
<gene>
    <name evidence="2" type="ORF">C2G38_1968897</name>
</gene>
<dbReference type="PANTHER" id="PTHR44329:SF214">
    <property type="entry name" value="PROTEIN KINASE DOMAIN-CONTAINING PROTEIN"/>
    <property type="match status" value="1"/>
</dbReference>
<feature type="non-terminal residue" evidence="2">
    <location>
        <position position="1"/>
    </location>
</feature>
<dbReference type="Gene3D" id="1.10.510.10">
    <property type="entry name" value="Transferase(Phosphotransferase) domain 1"/>
    <property type="match status" value="1"/>
</dbReference>
<keyword evidence="2" id="KW-0808">Transferase</keyword>
<dbReference type="STRING" id="44941.A0A397V4L9"/>
<dbReference type="Pfam" id="PF07714">
    <property type="entry name" value="PK_Tyr_Ser-Thr"/>
    <property type="match status" value="1"/>
</dbReference>
<dbReference type="GO" id="GO:0004674">
    <property type="term" value="F:protein serine/threonine kinase activity"/>
    <property type="evidence" value="ECO:0007669"/>
    <property type="project" value="TreeGrafter"/>
</dbReference>
<dbReference type="AlphaFoldDB" id="A0A397V4L9"/>
<evidence type="ECO:0000313" key="2">
    <source>
        <dbReference type="EMBL" id="RIB17355.1"/>
    </source>
</evidence>
<sequence>YLAPEVLQGKLFTQAVDIYAFGVVMAEMTTGQRPFDGYKFDQNLAVKICMGLRPEFTPGTPECYIELAKQCMDPEPQKRPNVKELNLELYNLYKIINSDKSSLDDSSGTYINNQFYKVDIIINQFLDADEKIKELPIVEQRHPDHMYTSKLINAQKIIKSLSQIIGSNPVSDVEIRLCLYFISSRFLRINLHAKFFFKNFLYSC</sequence>
<keyword evidence="2" id="KW-0418">Kinase</keyword>
<dbReference type="InterPro" id="IPR001245">
    <property type="entry name" value="Ser-Thr/Tyr_kinase_cat_dom"/>
</dbReference>
<dbReference type="Proteomes" id="UP000266673">
    <property type="component" value="Unassembled WGS sequence"/>
</dbReference>
<reference evidence="2 3" key="1">
    <citation type="submission" date="2018-06" db="EMBL/GenBank/DDBJ databases">
        <title>Comparative genomics reveals the genomic features of Rhizophagus irregularis, R. cerebriforme, R. diaphanum and Gigaspora rosea, and their symbiotic lifestyle signature.</title>
        <authorList>
            <person name="Morin E."/>
            <person name="San Clemente H."/>
            <person name="Chen E.C.H."/>
            <person name="De La Providencia I."/>
            <person name="Hainaut M."/>
            <person name="Kuo A."/>
            <person name="Kohler A."/>
            <person name="Murat C."/>
            <person name="Tang N."/>
            <person name="Roy S."/>
            <person name="Loubradou J."/>
            <person name="Henrissat B."/>
            <person name="Grigoriev I.V."/>
            <person name="Corradi N."/>
            <person name="Roux C."/>
            <person name="Martin F.M."/>
        </authorList>
    </citation>
    <scope>NUCLEOTIDE SEQUENCE [LARGE SCALE GENOMIC DNA]</scope>
    <source>
        <strain evidence="2 3">DAOM 194757</strain>
    </source>
</reference>
<accession>A0A397V4L9</accession>
<feature type="domain" description="Protein kinase" evidence="1">
    <location>
        <begin position="1"/>
        <end position="93"/>
    </location>
</feature>
<dbReference type="InterPro" id="IPR051681">
    <property type="entry name" value="Ser/Thr_Kinases-Pseudokinases"/>
</dbReference>
<dbReference type="EMBL" id="QKWP01000612">
    <property type="protein sequence ID" value="RIB17355.1"/>
    <property type="molecule type" value="Genomic_DNA"/>
</dbReference>